<dbReference type="STRING" id="151549.A0A4C1TGC8"/>
<accession>A0A4C1TGC8</accession>
<dbReference type="Proteomes" id="UP000299102">
    <property type="component" value="Unassembled WGS sequence"/>
</dbReference>
<dbReference type="PRINTS" id="PR00320">
    <property type="entry name" value="GPROTEINBRPT"/>
</dbReference>
<proteinExistence type="predicted"/>
<sequence length="305" mass="33725">MKLLKFHLRYHPPGITLEYLQKGVVKNKDIDILDLSSESNVQDVVSRVCSKEPLITNEVRGQLEQCVVALKKRIEHEGPSGKRFYIYKTLHTHVLPLTNVAFDKSGKRCLTGSYDRTCKVWDAEEGKDLKTLTGHQNVVYAVAFNFPVCDKVITGSFDKSAKVWDPETGECLATLWGHRGEVVVAQFSPNAEITATASMDSTAKLFDMNTGELHTGKALAEVVARQFEPTTGQRLITGSFDGTVALWDTRLKDRVAVLVGHDGEVSSCLFNWDSSLVASSSLDGSAKLWDSRERDLLGDAGEAYQ</sequence>
<feature type="repeat" description="WD" evidence="3">
    <location>
        <begin position="175"/>
        <end position="216"/>
    </location>
</feature>
<gene>
    <name evidence="4" type="primary">daw1</name>
    <name evidence="4" type="ORF">EVAR_75793_1</name>
</gene>
<dbReference type="SUPFAM" id="SSF50978">
    <property type="entry name" value="WD40 repeat-like"/>
    <property type="match status" value="1"/>
</dbReference>
<name>A0A4C1TGC8_EUMVA</name>
<dbReference type="OrthoDB" id="674604at2759"/>
<dbReference type="InterPro" id="IPR019775">
    <property type="entry name" value="WD40_repeat_CS"/>
</dbReference>
<dbReference type="PROSITE" id="PS50082">
    <property type="entry name" value="WD_REPEATS_2"/>
    <property type="match status" value="5"/>
</dbReference>
<dbReference type="AlphaFoldDB" id="A0A4C1TGC8"/>
<dbReference type="SMART" id="SM00320">
    <property type="entry name" value="WD40"/>
    <property type="match status" value="5"/>
</dbReference>
<reference evidence="4 5" key="1">
    <citation type="journal article" date="2019" name="Commun. Biol.">
        <title>The bagworm genome reveals a unique fibroin gene that provides high tensile strength.</title>
        <authorList>
            <person name="Kono N."/>
            <person name="Nakamura H."/>
            <person name="Ohtoshi R."/>
            <person name="Tomita M."/>
            <person name="Numata K."/>
            <person name="Arakawa K."/>
        </authorList>
    </citation>
    <scope>NUCLEOTIDE SEQUENCE [LARGE SCALE GENOMIC DNA]</scope>
</reference>
<dbReference type="InterPro" id="IPR001680">
    <property type="entry name" value="WD40_rpt"/>
</dbReference>
<dbReference type="Gene3D" id="2.130.10.10">
    <property type="entry name" value="YVTN repeat-like/Quinoprotein amine dehydrogenase"/>
    <property type="match status" value="2"/>
</dbReference>
<evidence type="ECO:0000256" key="3">
    <source>
        <dbReference type="PROSITE-ProRule" id="PRU00221"/>
    </source>
</evidence>
<keyword evidence="1 3" id="KW-0853">WD repeat</keyword>
<keyword evidence="5" id="KW-1185">Reference proteome</keyword>
<feature type="repeat" description="WD" evidence="3">
    <location>
        <begin position="90"/>
        <end position="131"/>
    </location>
</feature>
<comment type="caution">
    <text evidence="4">The sequence shown here is derived from an EMBL/GenBank/DDBJ whole genome shotgun (WGS) entry which is preliminary data.</text>
</comment>
<organism evidence="4 5">
    <name type="scientific">Eumeta variegata</name>
    <name type="common">Bagworm moth</name>
    <name type="synonym">Eumeta japonica</name>
    <dbReference type="NCBI Taxonomy" id="151549"/>
    <lineage>
        <taxon>Eukaryota</taxon>
        <taxon>Metazoa</taxon>
        <taxon>Ecdysozoa</taxon>
        <taxon>Arthropoda</taxon>
        <taxon>Hexapoda</taxon>
        <taxon>Insecta</taxon>
        <taxon>Pterygota</taxon>
        <taxon>Neoptera</taxon>
        <taxon>Endopterygota</taxon>
        <taxon>Lepidoptera</taxon>
        <taxon>Glossata</taxon>
        <taxon>Ditrysia</taxon>
        <taxon>Tineoidea</taxon>
        <taxon>Psychidae</taxon>
        <taxon>Oiketicinae</taxon>
        <taxon>Eumeta</taxon>
    </lineage>
</organism>
<evidence type="ECO:0000256" key="1">
    <source>
        <dbReference type="ARBA" id="ARBA00022574"/>
    </source>
</evidence>
<evidence type="ECO:0000256" key="2">
    <source>
        <dbReference type="ARBA" id="ARBA00022737"/>
    </source>
</evidence>
<dbReference type="PROSITE" id="PS00678">
    <property type="entry name" value="WD_REPEATS_1"/>
    <property type="match status" value="2"/>
</dbReference>
<feature type="repeat" description="WD" evidence="3">
    <location>
        <begin position="222"/>
        <end position="257"/>
    </location>
</feature>
<dbReference type="Pfam" id="PF00400">
    <property type="entry name" value="WD40"/>
    <property type="match status" value="5"/>
</dbReference>
<evidence type="ECO:0000313" key="4">
    <source>
        <dbReference type="EMBL" id="GBP12361.1"/>
    </source>
</evidence>
<evidence type="ECO:0000313" key="5">
    <source>
        <dbReference type="Proteomes" id="UP000299102"/>
    </source>
</evidence>
<keyword evidence="2" id="KW-0677">Repeat</keyword>
<feature type="repeat" description="WD" evidence="3">
    <location>
        <begin position="132"/>
        <end position="174"/>
    </location>
</feature>
<dbReference type="GO" id="GO:1990234">
    <property type="term" value="C:transferase complex"/>
    <property type="evidence" value="ECO:0007669"/>
    <property type="project" value="UniProtKB-ARBA"/>
</dbReference>
<protein>
    <submittedName>
        <fullName evidence="4">Dynein assembly factor with WDR repeat domains 1</fullName>
    </submittedName>
</protein>
<dbReference type="InterPro" id="IPR020472">
    <property type="entry name" value="WD40_PAC1"/>
</dbReference>
<dbReference type="InterPro" id="IPR015943">
    <property type="entry name" value="WD40/YVTN_repeat-like_dom_sf"/>
</dbReference>
<dbReference type="PANTHER" id="PTHR22847:SF744">
    <property type="entry name" value="DYNEIN ASSEMBLY FACTOR WITH WD REPEATS 1"/>
    <property type="match status" value="1"/>
</dbReference>
<feature type="repeat" description="WD" evidence="3">
    <location>
        <begin position="258"/>
        <end position="299"/>
    </location>
</feature>
<dbReference type="CDD" id="cd00200">
    <property type="entry name" value="WD40"/>
    <property type="match status" value="1"/>
</dbReference>
<dbReference type="PROSITE" id="PS50294">
    <property type="entry name" value="WD_REPEATS_REGION"/>
    <property type="match status" value="4"/>
</dbReference>
<dbReference type="InterPro" id="IPR036322">
    <property type="entry name" value="WD40_repeat_dom_sf"/>
</dbReference>
<dbReference type="PANTHER" id="PTHR22847">
    <property type="entry name" value="WD40 REPEAT PROTEIN"/>
    <property type="match status" value="1"/>
</dbReference>
<dbReference type="EMBL" id="BGZK01000051">
    <property type="protein sequence ID" value="GBP12361.1"/>
    <property type="molecule type" value="Genomic_DNA"/>
</dbReference>